<keyword evidence="2 5" id="KW-0812">Transmembrane</keyword>
<dbReference type="InterPro" id="IPR013106">
    <property type="entry name" value="Ig_V-set"/>
</dbReference>
<dbReference type="Pfam" id="PF07686">
    <property type="entry name" value="V-set"/>
    <property type="match status" value="1"/>
</dbReference>
<dbReference type="AlphaFoldDB" id="A0A6G0IMT2"/>
<protein>
    <recommendedName>
        <fullName evidence="6">Immunoglobulin V-set domain-containing protein</fullName>
    </recommendedName>
</protein>
<dbReference type="PANTHER" id="PTHR11860">
    <property type="entry name" value="POLYMERIC-IMMUNOGLOBULIN RECEPTOR"/>
    <property type="match status" value="1"/>
</dbReference>
<evidence type="ECO:0000256" key="2">
    <source>
        <dbReference type="ARBA" id="ARBA00022692"/>
    </source>
</evidence>
<name>A0A6G0IMT2_LARCR</name>
<dbReference type="SUPFAM" id="SSF48726">
    <property type="entry name" value="Immunoglobulin"/>
    <property type="match status" value="1"/>
</dbReference>
<dbReference type="InterPro" id="IPR036179">
    <property type="entry name" value="Ig-like_dom_sf"/>
</dbReference>
<feature type="domain" description="Immunoglobulin V-set" evidence="6">
    <location>
        <begin position="29"/>
        <end position="106"/>
    </location>
</feature>
<evidence type="ECO:0000256" key="1">
    <source>
        <dbReference type="ARBA" id="ARBA00004370"/>
    </source>
</evidence>
<feature type="compositionally biased region" description="Low complexity" evidence="4">
    <location>
        <begin position="135"/>
        <end position="157"/>
    </location>
</feature>
<evidence type="ECO:0000313" key="7">
    <source>
        <dbReference type="EMBL" id="KAE8292674.1"/>
    </source>
</evidence>
<keyword evidence="8" id="KW-1185">Reference proteome</keyword>
<comment type="subcellular location">
    <subcellularLocation>
        <location evidence="1">Membrane</location>
    </subcellularLocation>
</comment>
<dbReference type="Gene3D" id="2.60.40.10">
    <property type="entry name" value="Immunoglobulins"/>
    <property type="match status" value="1"/>
</dbReference>
<comment type="caution">
    <text evidence="7">The sequence shown here is derived from an EMBL/GenBank/DDBJ whole genome shotgun (WGS) entry which is preliminary data.</text>
</comment>
<keyword evidence="3 5" id="KW-0472">Membrane</keyword>
<feature type="transmembrane region" description="Helical" evidence="5">
    <location>
        <begin position="162"/>
        <end position="186"/>
    </location>
</feature>
<dbReference type="EMBL" id="REGW02000008">
    <property type="protein sequence ID" value="KAE8292674.1"/>
    <property type="molecule type" value="Genomic_DNA"/>
</dbReference>
<evidence type="ECO:0000256" key="5">
    <source>
        <dbReference type="SAM" id="Phobius"/>
    </source>
</evidence>
<evidence type="ECO:0000259" key="6">
    <source>
        <dbReference type="Pfam" id="PF07686"/>
    </source>
</evidence>
<dbReference type="InterPro" id="IPR013783">
    <property type="entry name" value="Ig-like_fold"/>
</dbReference>
<dbReference type="GO" id="GO:0004888">
    <property type="term" value="F:transmembrane signaling receptor activity"/>
    <property type="evidence" value="ECO:0007669"/>
    <property type="project" value="TreeGrafter"/>
</dbReference>
<reference evidence="7 8" key="1">
    <citation type="submission" date="2019-07" db="EMBL/GenBank/DDBJ databases">
        <title>Chromosome genome assembly for large yellow croaker.</title>
        <authorList>
            <person name="Xiao S."/>
        </authorList>
    </citation>
    <scope>NUCLEOTIDE SEQUENCE [LARGE SCALE GENOMIC DNA]</scope>
    <source>
        <strain evidence="7">JMULYC20181020</strain>
        <tissue evidence="7">Muscle</tissue>
    </source>
</reference>
<dbReference type="GO" id="GO:0005886">
    <property type="term" value="C:plasma membrane"/>
    <property type="evidence" value="ECO:0007669"/>
    <property type="project" value="TreeGrafter"/>
</dbReference>
<dbReference type="Proteomes" id="UP000424527">
    <property type="component" value="Unassembled WGS sequence"/>
</dbReference>
<dbReference type="PANTHER" id="PTHR11860:SF87">
    <property type="entry name" value="CMRF35-LIKE MOLECULE 8"/>
    <property type="match status" value="1"/>
</dbReference>
<feature type="region of interest" description="Disordered" evidence="4">
    <location>
        <begin position="128"/>
        <end position="157"/>
    </location>
</feature>
<evidence type="ECO:0000256" key="4">
    <source>
        <dbReference type="SAM" id="MobiDB-lite"/>
    </source>
</evidence>
<evidence type="ECO:0000313" key="8">
    <source>
        <dbReference type="Proteomes" id="UP000424527"/>
    </source>
</evidence>
<evidence type="ECO:0000256" key="3">
    <source>
        <dbReference type="ARBA" id="ARBA00023136"/>
    </source>
</evidence>
<dbReference type="InterPro" id="IPR050671">
    <property type="entry name" value="CD300_family_receptors"/>
</dbReference>
<proteinExistence type="predicted"/>
<organism evidence="7 8">
    <name type="scientific">Larimichthys crocea</name>
    <name type="common">Large yellow croaker</name>
    <name type="synonym">Pseudosciaena crocea</name>
    <dbReference type="NCBI Taxonomy" id="215358"/>
    <lineage>
        <taxon>Eukaryota</taxon>
        <taxon>Metazoa</taxon>
        <taxon>Chordata</taxon>
        <taxon>Craniata</taxon>
        <taxon>Vertebrata</taxon>
        <taxon>Euteleostomi</taxon>
        <taxon>Actinopterygii</taxon>
        <taxon>Neopterygii</taxon>
        <taxon>Teleostei</taxon>
        <taxon>Neoteleostei</taxon>
        <taxon>Acanthomorphata</taxon>
        <taxon>Eupercaria</taxon>
        <taxon>Sciaenidae</taxon>
        <taxon>Larimichthys</taxon>
    </lineage>
</organism>
<accession>A0A6G0IMT2</accession>
<sequence length="245" mass="26990">MNVRHTLICVFFLSKLDGNEEEVTTIYKRPGGNIIVQCSFTNSEDRKYFCKDGCEEKDVLVETTGVRVQKDRYSIEFLKGSSTAGSLYVGITQLNKSDSGLYRCGLDISLSLDPIRKFNIIVTDPTTSKPPSAFTTPVPSSSTLTSTQSDQQQTGTTPSPGVLLSVIVILVIAVIIMGLALMIICIQRNNRPDGLRTRGNSDGTNMEVYDHENCPAVHNHEDSTYQNLNPATMDEDQIYSALTHT</sequence>
<gene>
    <name evidence="7" type="ORF">D5F01_LYC07761</name>
</gene>
<keyword evidence="5" id="KW-1133">Transmembrane helix</keyword>